<evidence type="ECO:0000256" key="1">
    <source>
        <dbReference type="ARBA" id="ARBA00009375"/>
    </source>
</evidence>
<evidence type="ECO:0000256" key="7">
    <source>
        <dbReference type="RuleBase" id="RU003792"/>
    </source>
</evidence>
<keyword evidence="3 4" id="KW-0413">Isomerase</keyword>
<sequence>MARFMITIEYEGTRYSGWQVQKNARTVQGELMRAIGEATNTDRFEFMGSGRTDAGVHALAQVAHLEIATQLAPHILRMRINDTLPADINVIDVAKAHPRFHARHHAVSRGYLYQIAQRRTAFGKRYVWWVKDRLSADAMHQACGVFQGFHDFRSFTADDPDEKSTTVELQECSLHEMGQMLVIRIRGSHFLWKMVRQMVGMIVEAGRGTTTPDTIAGLLRSHSTLPATSTAPPSGLFLDHVLYEEGPPPPVRPLITL</sequence>
<dbReference type="AlphaFoldDB" id="A0A1M3L6S7"/>
<dbReference type="GO" id="GO:0160147">
    <property type="term" value="F:tRNA pseudouridine(38-40) synthase activity"/>
    <property type="evidence" value="ECO:0007669"/>
    <property type="project" value="UniProtKB-EC"/>
</dbReference>
<dbReference type="SUPFAM" id="SSF55120">
    <property type="entry name" value="Pseudouridine synthase"/>
    <property type="match status" value="1"/>
</dbReference>
<dbReference type="Gene3D" id="3.30.70.660">
    <property type="entry name" value="Pseudouridine synthase I, catalytic domain, C-terminal subdomain"/>
    <property type="match status" value="1"/>
</dbReference>
<comment type="function">
    <text evidence="4">Formation of pseudouridine at positions 38, 39 and 40 in the anticodon stem and loop of transfer RNAs.</text>
</comment>
<dbReference type="STRING" id="1895771.BGO89_01510"/>
<evidence type="ECO:0000313" key="9">
    <source>
        <dbReference type="EMBL" id="OJX61283.1"/>
    </source>
</evidence>
<evidence type="ECO:0000259" key="8">
    <source>
        <dbReference type="Pfam" id="PF01416"/>
    </source>
</evidence>
<comment type="subunit">
    <text evidence="4">Homodimer.</text>
</comment>
<keyword evidence="2 4" id="KW-0819">tRNA processing</keyword>
<evidence type="ECO:0000313" key="10">
    <source>
        <dbReference type="Proteomes" id="UP000184233"/>
    </source>
</evidence>
<dbReference type="InterPro" id="IPR020095">
    <property type="entry name" value="PsdUridine_synth_TruA_C"/>
</dbReference>
<dbReference type="EMBL" id="MKVH01000002">
    <property type="protein sequence ID" value="OJX61283.1"/>
    <property type="molecule type" value="Genomic_DNA"/>
</dbReference>
<comment type="similarity">
    <text evidence="1 4 7">Belongs to the tRNA pseudouridine synthase TruA family.</text>
</comment>
<evidence type="ECO:0000256" key="4">
    <source>
        <dbReference type="HAMAP-Rule" id="MF_00171"/>
    </source>
</evidence>
<dbReference type="PANTHER" id="PTHR11142">
    <property type="entry name" value="PSEUDOURIDYLATE SYNTHASE"/>
    <property type="match status" value="1"/>
</dbReference>
<comment type="caution">
    <text evidence="4">Lacks conserved residue(s) required for the propagation of feature annotation.</text>
</comment>
<dbReference type="Pfam" id="PF01416">
    <property type="entry name" value="PseudoU_synth_1"/>
    <property type="match status" value="2"/>
</dbReference>
<feature type="binding site" evidence="4 6">
    <location>
        <position position="111"/>
    </location>
    <ligand>
        <name>substrate</name>
    </ligand>
</feature>
<comment type="caution">
    <text evidence="9">The sequence shown here is derived from an EMBL/GenBank/DDBJ whole genome shotgun (WGS) entry which is preliminary data.</text>
</comment>
<feature type="domain" description="Pseudouridine synthase I TruA alpha/beta" evidence="8">
    <location>
        <begin position="8"/>
        <end position="102"/>
    </location>
</feature>
<evidence type="ECO:0000256" key="6">
    <source>
        <dbReference type="PIRSR" id="PIRSR001430-2"/>
    </source>
</evidence>
<organism evidence="9 10">
    <name type="scientific">Candidatus Kapaibacterium thiocyanatum</name>
    <dbReference type="NCBI Taxonomy" id="1895771"/>
    <lineage>
        <taxon>Bacteria</taxon>
        <taxon>Pseudomonadati</taxon>
        <taxon>Candidatus Kapaibacteriota</taxon>
        <taxon>Candidatus Kapaibacteriia</taxon>
        <taxon>Candidatus Kapaibacteriales</taxon>
        <taxon>Candidatus Kapaibacteriaceae</taxon>
        <taxon>Candidatus Kapaibacterium</taxon>
    </lineage>
</organism>
<feature type="domain" description="Pseudouridine synthase I TruA alpha/beta" evidence="8">
    <location>
        <begin position="143"/>
        <end position="244"/>
    </location>
</feature>
<name>A0A1M3L6S7_9BACT</name>
<dbReference type="CDD" id="cd02570">
    <property type="entry name" value="PseudoU_synth_EcTruA"/>
    <property type="match status" value="1"/>
</dbReference>
<proteinExistence type="inferred from homology"/>
<dbReference type="EC" id="5.4.99.12" evidence="4"/>
<feature type="active site" description="Nucleophile" evidence="4 5">
    <location>
        <position position="53"/>
    </location>
</feature>
<gene>
    <name evidence="4" type="primary">truA</name>
    <name evidence="9" type="ORF">BGO89_01510</name>
</gene>
<reference evidence="9 10" key="1">
    <citation type="submission" date="2016-09" db="EMBL/GenBank/DDBJ databases">
        <title>Genome-resolved meta-omics ties microbial dynamics to process performance in biotechnology for thiocyanate degradation.</title>
        <authorList>
            <person name="Kantor R.S."/>
            <person name="Huddy R.J."/>
            <person name="Iyer R."/>
            <person name="Thomas B.C."/>
            <person name="Brown C.T."/>
            <person name="Anantharaman K."/>
            <person name="Tringe S."/>
            <person name="Hettich R.L."/>
            <person name="Harrison S.T."/>
            <person name="Banfield J.F."/>
        </authorList>
    </citation>
    <scope>NUCLEOTIDE SEQUENCE [LARGE SCALE GENOMIC DNA]</scope>
    <source>
        <strain evidence="9">59-99</strain>
    </source>
</reference>
<evidence type="ECO:0000256" key="2">
    <source>
        <dbReference type="ARBA" id="ARBA00022694"/>
    </source>
</evidence>
<dbReference type="FunFam" id="3.30.70.580:FF:000001">
    <property type="entry name" value="tRNA pseudouridine synthase A"/>
    <property type="match status" value="1"/>
</dbReference>
<dbReference type="InterPro" id="IPR001406">
    <property type="entry name" value="PsdUridine_synth_TruA"/>
</dbReference>
<comment type="catalytic activity">
    <reaction evidence="4 7">
        <text>uridine(38/39/40) in tRNA = pseudouridine(38/39/40) in tRNA</text>
        <dbReference type="Rhea" id="RHEA:22376"/>
        <dbReference type="Rhea" id="RHEA-COMP:10085"/>
        <dbReference type="Rhea" id="RHEA-COMP:10087"/>
        <dbReference type="ChEBI" id="CHEBI:65314"/>
        <dbReference type="ChEBI" id="CHEBI:65315"/>
        <dbReference type="EC" id="5.4.99.12"/>
    </reaction>
</comment>
<dbReference type="Proteomes" id="UP000184233">
    <property type="component" value="Unassembled WGS sequence"/>
</dbReference>
<evidence type="ECO:0000256" key="5">
    <source>
        <dbReference type="PIRSR" id="PIRSR001430-1"/>
    </source>
</evidence>
<dbReference type="GO" id="GO:0031119">
    <property type="term" value="P:tRNA pseudouridine synthesis"/>
    <property type="evidence" value="ECO:0007669"/>
    <property type="project" value="UniProtKB-UniRule"/>
</dbReference>
<accession>A0A1M3L6S7</accession>
<dbReference type="PANTHER" id="PTHR11142:SF0">
    <property type="entry name" value="TRNA PSEUDOURIDINE SYNTHASE-LIKE 1"/>
    <property type="match status" value="1"/>
</dbReference>
<dbReference type="InterPro" id="IPR020094">
    <property type="entry name" value="TruA/RsuA/RluB/E/F_N"/>
</dbReference>
<evidence type="ECO:0000256" key="3">
    <source>
        <dbReference type="ARBA" id="ARBA00023235"/>
    </source>
</evidence>
<dbReference type="Gene3D" id="3.30.70.580">
    <property type="entry name" value="Pseudouridine synthase I, catalytic domain, N-terminal subdomain"/>
    <property type="match status" value="1"/>
</dbReference>
<dbReference type="NCBIfam" id="TIGR00071">
    <property type="entry name" value="hisT_truA"/>
    <property type="match status" value="1"/>
</dbReference>
<dbReference type="GO" id="GO:0003723">
    <property type="term" value="F:RNA binding"/>
    <property type="evidence" value="ECO:0007669"/>
    <property type="project" value="InterPro"/>
</dbReference>
<dbReference type="PIRSF" id="PIRSF001430">
    <property type="entry name" value="tRNA_psdUrid_synth"/>
    <property type="match status" value="1"/>
</dbReference>
<dbReference type="InterPro" id="IPR020103">
    <property type="entry name" value="PsdUridine_synth_cat_dom_sf"/>
</dbReference>
<dbReference type="HAMAP" id="MF_00171">
    <property type="entry name" value="TruA"/>
    <property type="match status" value="1"/>
</dbReference>
<protein>
    <recommendedName>
        <fullName evidence="4">tRNA pseudouridine synthase A</fullName>
        <ecNumber evidence="4">5.4.99.12</ecNumber>
    </recommendedName>
    <alternativeName>
        <fullName evidence="4">tRNA pseudouridine(38-40) synthase</fullName>
    </alternativeName>
    <alternativeName>
        <fullName evidence="4">tRNA pseudouridylate synthase I</fullName>
    </alternativeName>
    <alternativeName>
        <fullName evidence="4">tRNA-uridine isomerase I</fullName>
    </alternativeName>
</protein>
<dbReference type="InterPro" id="IPR020097">
    <property type="entry name" value="PsdUridine_synth_TruA_a/b_dom"/>
</dbReference>